<organism evidence="2 3">
    <name type="scientific">Steroidobacter flavus</name>
    <dbReference type="NCBI Taxonomy" id="1842136"/>
    <lineage>
        <taxon>Bacteria</taxon>
        <taxon>Pseudomonadati</taxon>
        <taxon>Pseudomonadota</taxon>
        <taxon>Gammaproteobacteria</taxon>
        <taxon>Steroidobacterales</taxon>
        <taxon>Steroidobacteraceae</taxon>
        <taxon>Steroidobacter</taxon>
    </lineage>
</organism>
<dbReference type="EMBL" id="JBHSDU010000010">
    <property type="protein sequence ID" value="MFC4311734.1"/>
    <property type="molecule type" value="Genomic_DNA"/>
</dbReference>
<protein>
    <submittedName>
        <fullName evidence="2">SMP-30/gluconolactonase/LRE family protein</fullName>
    </submittedName>
</protein>
<dbReference type="Pfam" id="PF08450">
    <property type="entry name" value="SGL"/>
    <property type="match status" value="1"/>
</dbReference>
<dbReference type="Gene3D" id="2.120.10.30">
    <property type="entry name" value="TolB, C-terminal domain"/>
    <property type="match status" value="1"/>
</dbReference>
<dbReference type="InterPro" id="IPR013658">
    <property type="entry name" value="SGL"/>
</dbReference>
<dbReference type="InterPro" id="IPR011042">
    <property type="entry name" value="6-blade_b-propeller_TolB-like"/>
</dbReference>
<evidence type="ECO:0000313" key="2">
    <source>
        <dbReference type="EMBL" id="MFC4311734.1"/>
    </source>
</evidence>
<reference evidence="3" key="1">
    <citation type="journal article" date="2019" name="Int. J. Syst. Evol. Microbiol.">
        <title>The Global Catalogue of Microorganisms (GCM) 10K type strain sequencing project: providing services to taxonomists for standard genome sequencing and annotation.</title>
        <authorList>
            <consortium name="The Broad Institute Genomics Platform"/>
            <consortium name="The Broad Institute Genome Sequencing Center for Infectious Disease"/>
            <person name="Wu L."/>
            <person name="Ma J."/>
        </authorList>
    </citation>
    <scope>NUCLEOTIDE SEQUENCE [LARGE SCALE GENOMIC DNA]</scope>
    <source>
        <strain evidence="3">CGMCC 1.10759</strain>
    </source>
</reference>
<dbReference type="SUPFAM" id="SSF63829">
    <property type="entry name" value="Calcium-dependent phosphotriesterase"/>
    <property type="match status" value="1"/>
</dbReference>
<feature type="domain" description="SMP-30/Gluconolactonase/LRE-like region" evidence="1">
    <location>
        <begin position="83"/>
        <end position="287"/>
    </location>
</feature>
<keyword evidence="3" id="KW-1185">Reference proteome</keyword>
<evidence type="ECO:0000259" key="1">
    <source>
        <dbReference type="Pfam" id="PF08450"/>
    </source>
</evidence>
<dbReference type="PANTHER" id="PTHR10426">
    <property type="entry name" value="STRICTOSIDINE SYNTHASE-RELATED"/>
    <property type="match status" value="1"/>
</dbReference>
<dbReference type="RefSeq" id="WP_380600536.1">
    <property type="nucleotide sequence ID" value="NZ_JBHSDU010000010.1"/>
</dbReference>
<dbReference type="PANTHER" id="PTHR10426:SF88">
    <property type="entry name" value="ADIPOCYTE PLASMA MEMBRANE-ASSOCIATED PROTEIN HEMOMUCIN-RELATED"/>
    <property type="match status" value="1"/>
</dbReference>
<comment type="caution">
    <text evidence="2">The sequence shown here is derived from an EMBL/GenBank/DDBJ whole genome shotgun (WGS) entry which is preliminary data.</text>
</comment>
<proteinExistence type="predicted"/>
<gene>
    <name evidence="2" type="ORF">ACFPN2_21795</name>
</gene>
<name>A0ABV8SVT7_9GAMM</name>
<sequence length="551" mass="59747">MSALTVRRLAGAAGLLLAAVAAYLCFWPVPAEPVAWLAPTPPGYTGVHASNTRLSGLHTIDIGNEFGPEHIVLGPDDKLYAAMTSGNLMRMDPDGAHQEIFANTQGRVLGFDFDHEGRMVAADAMRGLLMIDADRRVSVLTDHVSSDDPVRYANSVVVARDGTVFFTDASGRFAPAKWGGTLEASVLDILEQAASGRVLAYDPASASTQVVAHGFSFANGIALSSDGRSLFVAETGRYRIWKIPSDARDLDIRSDPAQATVLFDNLPGYPDNLMRGRDGRIWAGLFRPRNPAADSLSQKPFMRKVLLRLPSAWLPVGKPYAHVFAFDESGQVTEDLQDPTGAYSETTGATEVGDRLYIHSLHAPVLGWVAYAPPKSLATSDASLEDIYVLRSIREQQAPVSDGCASSKTGFDPFPADAERSFSFWSVETRLEDGRIIDARSKRVAELRGCFGPTRDRARQNFYAEIQLREISFRGKGECLALMVDFPATGLFPVRCQLILSDLPAPFVGGLLTTNTMTSGTPFGGETEPPGYTQASIATIRLWKEGARRSL</sequence>
<evidence type="ECO:0000313" key="3">
    <source>
        <dbReference type="Proteomes" id="UP001595904"/>
    </source>
</evidence>
<dbReference type="Proteomes" id="UP001595904">
    <property type="component" value="Unassembled WGS sequence"/>
</dbReference>
<accession>A0ABV8SVT7</accession>